<dbReference type="RefSeq" id="WP_113856271.1">
    <property type="nucleotide sequence ID" value="NZ_CP011940.1"/>
</dbReference>
<dbReference type="InterPro" id="IPR015424">
    <property type="entry name" value="PyrdxlP-dep_Trfase"/>
</dbReference>
<dbReference type="InterPro" id="IPR050103">
    <property type="entry name" value="Class-III_PLP-dep_AT"/>
</dbReference>
<dbReference type="PANTHER" id="PTHR11986:SF79">
    <property type="entry name" value="ACETYLORNITHINE AMINOTRANSFERASE, MITOCHONDRIAL"/>
    <property type="match status" value="1"/>
</dbReference>
<dbReference type="EMBL" id="JABAFG010000020">
    <property type="protein sequence ID" value="NME29073.1"/>
    <property type="molecule type" value="Genomic_DNA"/>
</dbReference>
<evidence type="ECO:0000313" key="9">
    <source>
        <dbReference type="EMBL" id="NME29073.1"/>
    </source>
</evidence>
<dbReference type="InterPro" id="IPR015422">
    <property type="entry name" value="PyrdxlP-dep_Trfase_small"/>
</dbReference>
<evidence type="ECO:0000256" key="2">
    <source>
        <dbReference type="ARBA" id="ARBA00022576"/>
    </source>
</evidence>
<dbReference type="InterPro" id="IPR004636">
    <property type="entry name" value="AcOrn/SuccOrn_fam"/>
</dbReference>
<dbReference type="GO" id="GO:0042802">
    <property type="term" value="F:identical protein binding"/>
    <property type="evidence" value="ECO:0007669"/>
    <property type="project" value="TreeGrafter"/>
</dbReference>
<dbReference type="Pfam" id="PF00202">
    <property type="entry name" value="Aminotran_3"/>
    <property type="match status" value="1"/>
</dbReference>
<protein>
    <submittedName>
        <fullName evidence="9">Acetylornithine/succinylornithine family transaminase</fullName>
    </submittedName>
    <submittedName>
        <fullName evidence="8">Aspartate aminotransferase family protein</fullName>
    </submittedName>
</protein>
<dbReference type="InterPro" id="IPR015421">
    <property type="entry name" value="PyrdxlP-dep_Trfase_major"/>
</dbReference>
<comment type="caution">
    <text evidence="9">The sequence shown here is derived from an EMBL/GenBank/DDBJ whole genome shotgun (WGS) entry which is preliminary data.</text>
</comment>
<dbReference type="InterPro" id="IPR005814">
    <property type="entry name" value="Aminotrans_3"/>
</dbReference>
<keyword evidence="2 8" id="KW-0032">Aminotransferase</keyword>
<evidence type="ECO:0000256" key="3">
    <source>
        <dbReference type="ARBA" id="ARBA00022605"/>
    </source>
</evidence>
<evidence type="ECO:0000256" key="4">
    <source>
        <dbReference type="ARBA" id="ARBA00022679"/>
    </source>
</evidence>
<proteinExistence type="inferred from homology"/>
<organism evidence="9 10">
    <name type="scientific">Megasphaera hexanoica</name>
    <dbReference type="NCBI Taxonomy" id="1675036"/>
    <lineage>
        <taxon>Bacteria</taxon>
        <taxon>Bacillati</taxon>
        <taxon>Bacillota</taxon>
        <taxon>Negativicutes</taxon>
        <taxon>Veillonellales</taxon>
        <taxon>Veillonellaceae</taxon>
        <taxon>Megasphaera</taxon>
    </lineage>
</organism>
<dbReference type="CDD" id="cd00610">
    <property type="entry name" value="OAT_like"/>
    <property type="match status" value="1"/>
</dbReference>
<name>A0A848C3G0_9FIRM</name>
<reference evidence="9 10" key="1">
    <citation type="submission" date="2020-04" db="EMBL/GenBank/DDBJ databases">
        <authorList>
            <person name="Hitch T.C.A."/>
            <person name="Wylensek D."/>
            <person name="Clavel T."/>
        </authorList>
    </citation>
    <scope>NUCLEOTIDE SEQUENCE [LARGE SCALE GENOMIC DNA]</scope>
    <source>
        <strain evidence="9 10">Oil-RF-744-FAT-WT-6-1</strain>
    </source>
</reference>
<evidence type="ECO:0000256" key="6">
    <source>
        <dbReference type="ARBA" id="ARBA00029440"/>
    </source>
</evidence>
<dbReference type="GO" id="GO:0006526">
    <property type="term" value="P:L-arginine biosynthetic process"/>
    <property type="evidence" value="ECO:0007669"/>
    <property type="project" value="UniProtKB-ARBA"/>
</dbReference>
<dbReference type="PROSITE" id="PS00600">
    <property type="entry name" value="AA_TRANSFER_CLASS_3"/>
    <property type="match status" value="1"/>
</dbReference>
<accession>A0A848C3G0</accession>
<gene>
    <name evidence="8" type="ORF">ACGTZG_02220</name>
    <name evidence="9" type="ORF">HF872_10650</name>
</gene>
<dbReference type="SUPFAM" id="SSF53383">
    <property type="entry name" value="PLP-dependent transferases"/>
    <property type="match status" value="1"/>
</dbReference>
<evidence type="ECO:0000256" key="7">
    <source>
        <dbReference type="RuleBase" id="RU003560"/>
    </source>
</evidence>
<dbReference type="AlphaFoldDB" id="A0A848C3G0"/>
<dbReference type="FunFam" id="3.40.640.10:FF:000004">
    <property type="entry name" value="Acetylornithine aminotransferase"/>
    <property type="match status" value="1"/>
</dbReference>
<evidence type="ECO:0000256" key="5">
    <source>
        <dbReference type="ARBA" id="ARBA00022898"/>
    </source>
</evidence>
<comment type="pathway">
    <text evidence="6">Amino-acid biosynthesis.</text>
</comment>
<dbReference type="GO" id="GO:0030170">
    <property type="term" value="F:pyridoxal phosphate binding"/>
    <property type="evidence" value="ECO:0007669"/>
    <property type="project" value="InterPro"/>
</dbReference>
<sequence length="394" mass="43077">MSAETEKKEFEKLDKEYIVNVYNRLDAVLDHGKGSLVYDVNGKEYIDLSAGIAVNVFGVCDDVWQKAVIDQLGKLSHMSNVFYTEPQIVLAKKICEKTGMKKVFFSNSGAETNECAIKAARKYSHDKYGDGRYTIITLKNSFHGRTMATLTACGQDSLHQDFGPFLPGFVYAEPDNFESVKKLAEENKTCAIMMELVQGEGGVHPLNPDFVHQVADYAKAHDILLIIDEVQTGNGRTGALYAYMRYGIQPDIVTTAKAIGGGLPFAVTMFADSCQHALTDHTHGSTFGGNPICAAGAISIIDRLDDDLMADVRKKGEYIKKELESCQNVEWVSGLGLMLGVKLKKDLMEVVNGCVDAGVLVLTANGLLRLLPPLNIPMDVLQKGIEKIKAVIDG</sequence>
<evidence type="ECO:0000313" key="11">
    <source>
        <dbReference type="Proteomes" id="UP001605989"/>
    </source>
</evidence>
<dbReference type="KEGG" id="mhw:ACT01_11965"/>
<keyword evidence="5 7" id="KW-0663">Pyridoxal phosphate</keyword>
<reference evidence="8 11" key="2">
    <citation type="submission" date="2024-10" db="EMBL/GenBank/DDBJ databases">
        <authorList>
            <person name="Sang B.-I."/>
            <person name="Prabhaharan D."/>
        </authorList>
    </citation>
    <scope>NUCLEOTIDE SEQUENCE [LARGE SCALE GENOMIC DNA]</scope>
    <source>
        <strain evidence="8 11">MH</strain>
    </source>
</reference>
<dbReference type="Gene3D" id="3.40.640.10">
    <property type="entry name" value="Type I PLP-dependent aspartate aminotransferase-like (Major domain)"/>
    <property type="match status" value="1"/>
</dbReference>
<dbReference type="Proteomes" id="UP000591071">
    <property type="component" value="Unassembled WGS sequence"/>
</dbReference>
<dbReference type="Proteomes" id="UP001605989">
    <property type="component" value="Unassembled WGS sequence"/>
</dbReference>
<evidence type="ECO:0000313" key="8">
    <source>
        <dbReference type="EMBL" id="MFG6272000.1"/>
    </source>
</evidence>
<dbReference type="OrthoDB" id="9807885at2"/>
<dbReference type="EMBL" id="JBIEKR010000002">
    <property type="protein sequence ID" value="MFG6272000.1"/>
    <property type="molecule type" value="Genomic_DNA"/>
</dbReference>
<comment type="cofactor">
    <cofactor evidence="1">
        <name>pyridoxal 5'-phosphate</name>
        <dbReference type="ChEBI" id="CHEBI:597326"/>
    </cofactor>
</comment>
<dbReference type="NCBIfam" id="TIGR00707">
    <property type="entry name" value="argD"/>
    <property type="match status" value="1"/>
</dbReference>
<keyword evidence="11" id="KW-1185">Reference proteome</keyword>
<evidence type="ECO:0000313" key="10">
    <source>
        <dbReference type="Proteomes" id="UP000591071"/>
    </source>
</evidence>
<dbReference type="PIRSF" id="PIRSF000521">
    <property type="entry name" value="Transaminase_4ab_Lys_Orn"/>
    <property type="match status" value="1"/>
</dbReference>
<keyword evidence="4" id="KW-0808">Transferase</keyword>
<dbReference type="PANTHER" id="PTHR11986">
    <property type="entry name" value="AMINOTRANSFERASE CLASS III"/>
    <property type="match status" value="1"/>
</dbReference>
<dbReference type="InterPro" id="IPR049704">
    <property type="entry name" value="Aminotrans_3_PPA_site"/>
</dbReference>
<comment type="similarity">
    <text evidence="7">Belongs to the class-III pyridoxal-phosphate-dependent aminotransferase family.</text>
</comment>
<evidence type="ECO:0000256" key="1">
    <source>
        <dbReference type="ARBA" id="ARBA00001933"/>
    </source>
</evidence>
<dbReference type="Gene3D" id="3.90.1150.10">
    <property type="entry name" value="Aspartate Aminotransferase, domain 1"/>
    <property type="match status" value="1"/>
</dbReference>
<dbReference type="GO" id="GO:0008483">
    <property type="term" value="F:transaminase activity"/>
    <property type="evidence" value="ECO:0007669"/>
    <property type="project" value="UniProtKB-KW"/>
</dbReference>
<keyword evidence="3" id="KW-0028">Amino-acid biosynthesis</keyword>